<reference evidence="1" key="1">
    <citation type="submission" date="2022-02" db="EMBL/GenBank/DDBJ databases">
        <title>Vibrio sp. nov, a new bacterium isolated from seawater.</title>
        <authorList>
            <person name="Yuan Y."/>
        </authorList>
    </citation>
    <scope>NUCLEOTIDE SEQUENCE</scope>
    <source>
        <strain evidence="1">ZSDZ65</strain>
    </source>
</reference>
<dbReference type="Proteomes" id="UP001155587">
    <property type="component" value="Unassembled WGS sequence"/>
</dbReference>
<gene>
    <name evidence="1" type="ORF">MD535_00670</name>
</gene>
<dbReference type="RefSeq" id="WP_265672962.1">
    <property type="nucleotide sequence ID" value="NZ_JAKRRY010000001.1"/>
</dbReference>
<comment type="caution">
    <text evidence="1">The sequence shown here is derived from an EMBL/GenBank/DDBJ whole genome shotgun (WGS) entry which is preliminary data.</text>
</comment>
<evidence type="ECO:0000313" key="1">
    <source>
        <dbReference type="EMBL" id="MCW8344540.1"/>
    </source>
</evidence>
<organism evidence="1 2">
    <name type="scientific">Vibrio qingdaonensis</name>
    <dbReference type="NCBI Taxonomy" id="2829491"/>
    <lineage>
        <taxon>Bacteria</taxon>
        <taxon>Pseudomonadati</taxon>
        <taxon>Pseudomonadota</taxon>
        <taxon>Gammaproteobacteria</taxon>
        <taxon>Vibrionales</taxon>
        <taxon>Vibrionaceae</taxon>
        <taxon>Vibrio</taxon>
    </lineage>
</organism>
<sequence length="46" mass="4855">MEKIINTLGLCILASKYMAVLLVAAITVSTGAFAAEFLYTGLESTD</sequence>
<accession>A0A9X3HUJ7</accession>
<dbReference type="AlphaFoldDB" id="A0A9X3HUJ7"/>
<keyword evidence="2" id="KW-1185">Reference proteome</keyword>
<evidence type="ECO:0000313" key="2">
    <source>
        <dbReference type="Proteomes" id="UP001155587"/>
    </source>
</evidence>
<proteinExistence type="predicted"/>
<name>A0A9X3HUJ7_9VIBR</name>
<protein>
    <submittedName>
        <fullName evidence="1">Uncharacterized protein</fullName>
    </submittedName>
</protein>
<dbReference type="EMBL" id="JAKRRY010000001">
    <property type="protein sequence ID" value="MCW8344540.1"/>
    <property type="molecule type" value="Genomic_DNA"/>
</dbReference>